<dbReference type="SUPFAM" id="SSF51445">
    <property type="entry name" value="(Trans)glycosidases"/>
    <property type="match status" value="1"/>
</dbReference>
<organism evidence="2 3">
    <name type="scientific">Nibrella saemangeumensis</name>
    <dbReference type="NCBI Taxonomy" id="1084526"/>
    <lineage>
        <taxon>Bacteria</taxon>
        <taxon>Pseudomonadati</taxon>
        <taxon>Bacteroidota</taxon>
        <taxon>Cytophagia</taxon>
        <taxon>Cytophagales</taxon>
        <taxon>Spirosomataceae</taxon>
        <taxon>Nibrella</taxon>
    </lineage>
</organism>
<dbReference type="EMBL" id="BAABHD010000083">
    <property type="protein sequence ID" value="GAA4468863.1"/>
    <property type="molecule type" value="Genomic_DNA"/>
</dbReference>
<dbReference type="RefSeq" id="WP_345249211.1">
    <property type="nucleotide sequence ID" value="NZ_BAABHD010000083.1"/>
</dbReference>
<feature type="signal peptide" evidence="1">
    <location>
        <begin position="1"/>
        <end position="18"/>
    </location>
</feature>
<keyword evidence="1" id="KW-0732">Signal</keyword>
<sequence>MKILLVVTACLLATLGQAQIPVSVGPAHRIRPEWVGVNGNVTGQNMPWNNPALVNGLKKTGAGTIRYPAGTIANYWDWDIGWIDPAVPDSLMIRWVVQQGLNRSHDRYPLENLAKALRETGVTPVFVLNMLSKDLDHSLRGLRKAKALGLPVRFVELGNELYFNLPYESRVFPTPEAYGQTCRNWIEAIKREFPGVQCAVLGTELARNDRQRDWTRRVLAQVPNADAVIFHVYTPFGLDGIAERANNNAGQEGVTNGPNRQPLADRQQTELTLLNDAGAYARMINTAFGAARRLRGMNTPADKEIWATEFNVRADSSAVRGTWANTLFVTAFYLSFLESRQVTLTHYHNIQGNTFGALYNDNRAFGHVVHTKLSNRRGALSAGGMALSVFAEQTQGANSARPLTFGNGLTLQPTGGSAFPALQGWLFNTGKGLIVNFSGQPQTIDVSGQEGLSTYRQLAGGLSQYVQDVDGLDLTTGSISKTLRLPPYSITLLRP</sequence>
<evidence type="ECO:0000313" key="3">
    <source>
        <dbReference type="Proteomes" id="UP001501175"/>
    </source>
</evidence>
<dbReference type="Proteomes" id="UP001501175">
    <property type="component" value="Unassembled WGS sequence"/>
</dbReference>
<feature type="chain" id="PRO_5045674596" description="Alpha-L-arabinofuranosidase" evidence="1">
    <location>
        <begin position="19"/>
        <end position="495"/>
    </location>
</feature>
<keyword evidence="3" id="KW-1185">Reference proteome</keyword>
<name>A0ABP8NPV3_9BACT</name>
<protein>
    <recommendedName>
        <fullName evidence="4">Alpha-L-arabinofuranosidase</fullName>
    </recommendedName>
</protein>
<evidence type="ECO:0000256" key="1">
    <source>
        <dbReference type="SAM" id="SignalP"/>
    </source>
</evidence>
<comment type="caution">
    <text evidence="2">The sequence shown here is derived from an EMBL/GenBank/DDBJ whole genome shotgun (WGS) entry which is preliminary data.</text>
</comment>
<reference evidence="3" key="1">
    <citation type="journal article" date="2019" name="Int. J. Syst. Evol. Microbiol.">
        <title>The Global Catalogue of Microorganisms (GCM) 10K type strain sequencing project: providing services to taxonomists for standard genome sequencing and annotation.</title>
        <authorList>
            <consortium name="The Broad Institute Genomics Platform"/>
            <consortium name="The Broad Institute Genome Sequencing Center for Infectious Disease"/>
            <person name="Wu L."/>
            <person name="Ma J."/>
        </authorList>
    </citation>
    <scope>NUCLEOTIDE SEQUENCE [LARGE SCALE GENOMIC DNA]</scope>
    <source>
        <strain evidence="3">JCM 17927</strain>
    </source>
</reference>
<gene>
    <name evidence="2" type="ORF">GCM10023189_54910</name>
</gene>
<dbReference type="InterPro" id="IPR017853">
    <property type="entry name" value="GH"/>
</dbReference>
<accession>A0ABP8NPV3</accession>
<evidence type="ECO:0000313" key="2">
    <source>
        <dbReference type="EMBL" id="GAA4468863.1"/>
    </source>
</evidence>
<evidence type="ECO:0008006" key="4">
    <source>
        <dbReference type="Google" id="ProtNLM"/>
    </source>
</evidence>
<proteinExistence type="predicted"/>
<dbReference type="Gene3D" id="3.20.20.80">
    <property type="entry name" value="Glycosidases"/>
    <property type="match status" value="1"/>
</dbReference>